<evidence type="ECO:0000256" key="7">
    <source>
        <dbReference type="SAM" id="Phobius"/>
    </source>
</evidence>
<evidence type="ECO:0000256" key="5">
    <source>
        <dbReference type="ARBA" id="ARBA00022801"/>
    </source>
</evidence>
<dbReference type="PROSITE" id="PS00149">
    <property type="entry name" value="SULFATASE_2"/>
    <property type="match status" value="2"/>
</dbReference>
<dbReference type="PROSITE" id="PS50049">
    <property type="entry name" value="THD_2"/>
    <property type="match status" value="1"/>
</dbReference>
<dbReference type="InterPro" id="IPR008983">
    <property type="entry name" value="Tumour_necrosis_fac-like_dom"/>
</dbReference>
<feature type="transmembrane region" description="Helical" evidence="7">
    <location>
        <begin position="916"/>
        <end position="933"/>
    </location>
</feature>
<dbReference type="GO" id="GO:0004065">
    <property type="term" value="F:arylsulfatase activity"/>
    <property type="evidence" value="ECO:0007669"/>
    <property type="project" value="TreeGrafter"/>
</dbReference>
<feature type="domain" description="THD" evidence="8">
    <location>
        <begin position="110"/>
        <end position="245"/>
    </location>
</feature>
<dbReference type="PANTHER" id="PTHR42693:SF5">
    <property type="entry name" value="ARYLSULFATASE D"/>
    <property type="match status" value="1"/>
</dbReference>
<dbReference type="Gene3D" id="1.10.287.550">
    <property type="entry name" value="Helix hairpin bin"/>
    <property type="match status" value="2"/>
</dbReference>
<comment type="similarity">
    <text evidence="3">Belongs to the sulfatase family.</text>
</comment>
<protein>
    <recommendedName>
        <fullName evidence="8">THD domain-containing protein</fullName>
    </recommendedName>
</protein>
<dbReference type="AlphaFoldDB" id="A0A8K1GS11"/>
<dbReference type="GO" id="GO:0046872">
    <property type="term" value="F:metal ion binding"/>
    <property type="evidence" value="ECO:0007669"/>
    <property type="project" value="UniProtKB-KW"/>
</dbReference>
<evidence type="ECO:0000256" key="3">
    <source>
        <dbReference type="ARBA" id="ARBA00008779"/>
    </source>
</evidence>
<sequence>MQFSVLLDSTAAVSLYHVITLKTELEALRSELIYSVQARSALDQPLVSRDENKAGTPVSSFLQVSAAGSRQESRLAGTGPAESFQKEIWNGSRNRGRRSVDNTEEKVLQACLQLIADSKSDIQQKDDSSIVPWLLSFKRGTALEEQGNKIVIKETGYFFIYGQVLYTDTTFAMGHLIQRKKAHVFGDDLSLVTLFRCIQNMPQSYPNNSCYTAGDKQIKSSVAEKDLGVVVGERLGLTHQCALAAQKAKCILAASKATGSPLVTLLIFGLLVQAPCTQPSTIPRPNFVLLLADDLGIGDVGCYGNDTIRTPNIDHLAKEGVKLTQHIAAAPLCTPSRAAFLTGRYPLRSGMDAVNDYRVIFWNAGSGGLPPNETTFAKILQHQGYTTGLIGKWHLGVNCESRNDHCHHPLKHGFDYFYGMPFTLISDCQPTETPEMDRAFRRKLWLSTQVIGLITLTAALGRLTGLISVHWKTLTCLAAFSLLFFISWFSSYGFVRYWNCIMMRNHEITEQPMVTDRTTFLILRESISFIERNKHKPFLLILSFLHSHTPLLTTEKFLGKSRHGLYGDNVEEMDWMVGQVLDAIDKEGLKDTTLVYFASDHGGWLERQEGKRQLGGWNGIYKGGKAMGGWEGGIRVPGIFRWPGVLPAGTVIDEPTSLMDIYPTVVHLAGGAVPQDRVIDGRDVLPLLRGAVAHSEHEFLFHYCGVHLHAARWHQKDKAMEEKGQQGGTVCDIWNYLKIWLILCLFPKICVSNPSKPNFLLILADDLGIGDVGCYGNDTIRTPNIDGLAKDGVKLTQHIAAAAVCTPSRAAFLTGRYPIRSGMASSTQRQVLFWNGGSGGLPPNETTFAKILYQQGYSTALVGKWHMGVNCKTRHDHCHHPLNHGFDYFYGMPFTLVNECQDTDDPELAKSLQETYWFYTQMINLAVFTLVIGKLANLFPVKWKIIICVAICGLLHFISWFSSYGFTKYWNCILMRNHDIIEQPMNLQKTTSNMLKEAITFIERNKHRPFLLFVSLLHVHTPLITTEKFQGRSRHGLYGDNVEEMDWMVGRLLDVIDKEDLKNTTFIYFASDHGGFLEAHRGNSQLGGWNGIYKGGKGMGGWEGGIRVPGIVRWPGVLPAGTVIDEPTSLMDIYPTVVQLAGGEVPQDRVLDGHTLLPLLQGTEQHSRHEFLFHYCGVFLHAVRWHQKDNIVSNCCLLAGHILASESSVVLSKCGVAPYGKLIMLLQYFSQKPLGPVSKEEFVHASGMV</sequence>
<dbReference type="FunFam" id="1.10.287.550:FF:000001">
    <property type="entry name" value="Arylsulfatase E"/>
    <property type="match status" value="2"/>
</dbReference>
<evidence type="ECO:0000313" key="9">
    <source>
        <dbReference type="EMBL" id="TRZ22689.1"/>
    </source>
</evidence>
<evidence type="ECO:0000256" key="4">
    <source>
        <dbReference type="ARBA" id="ARBA00022723"/>
    </source>
</evidence>
<gene>
    <name evidence="9" type="ORF">HGM15179_004397</name>
</gene>
<dbReference type="SUPFAM" id="SSF53649">
    <property type="entry name" value="Alkaline phosphatase-like"/>
    <property type="match status" value="2"/>
</dbReference>
<organism evidence="9 10">
    <name type="scientific">Zosterops borbonicus</name>
    <dbReference type="NCBI Taxonomy" id="364589"/>
    <lineage>
        <taxon>Eukaryota</taxon>
        <taxon>Metazoa</taxon>
        <taxon>Chordata</taxon>
        <taxon>Craniata</taxon>
        <taxon>Vertebrata</taxon>
        <taxon>Euteleostomi</taxon>
        <taxon>Archelosauria</taxon>
        <taxon>Archosauria</taxon>
        <taxon>Dinosauria</taxon>
        <taxon>Saurischia</taxon>
        <taxon>Theropoda</taxon>
        <taxon>Coelurosauria</taxon>
        <taxon>Aves</taxon>
        <taxon>Neognathae</taxon>
        <taxon>Neoaves</taxon>
        <taxon>Telluraves</taxon>
        <taxon>Australaves</taxon>
        <taxon>Passeriformes</taxon>
        <taxon>Sylvioidea</taxon>
        <taxon>Zosteropidae</taxon>
        <taxon>Zosterops</taxon>
    </lineage>
</organism>
<proteinExistence type="inferred from homology"/>
<dbReference type="InterPro" id="IPR000917">
    <property type="entry name" value="Sulfatase_N"/>
</dbReference>
<keyword evidence="7" id="KW-0472">Membrane</keyword>
<keyword evidence="10" id="KW-1185">Reference proteome</keyword>
<evidence type="ECO:0000259" key="8">
    <source>
        <dbReference type="PROSITE" id="PS50049"/>
    </source>
</evidence>
<dbReference type="OrthoDB" id="103349at2759"/>
<dbReference type="SUPFAM" id="SSF49842">
    <property type="entry name" value="TNF-like"/>
    <property type="match status" value="1"/>
</dbReference>
<comment type="caution">
    <text evidence="9">The sequence shown here is derived from an EMBL/GenBank/DDBJ whole genome shotgun (WGS) entry which is preliminary data.</text>
</comment>
<dbReference type="GO" id="GO:0016020">
    <property type="term" value="C:membrane"/>
    <property type="evidence" value="ECO:0007669"/>
    <property type="project" value="InterPro"/>
</dbReference>
<evidence type="ECO:0000256" key="2">
    <source>
        <dbReference type="ARBA" id="ARBA00008670"/>
    </source>
</evidence>
<dbReference type="InterPro" id="IPR017850">
    <property type="entry name" value="Alkaline_phosphatase_core_sf"/>
</dbReference>
<dbReference type="InterPro" id="IPR024607">
    <property type="entry name" value="Sulfatase_CS"/>
</dbReference>
<dbReference type="GO" id="GO:0005164">
    <property type="term" value="F:tumor necrosis factor receptor binding"/>
    <property type="evidence" value="ECO:0007669"/>
    <property type="project" value="InterPro"/>
</dbReference>
<name>A0A8K1GS11_9PASS</name>
<dbReference type="Proteomes" id="UP000796761">
    <property type="component" value="Unassembled WGS sequence"/>
</dbReference>
<dbReference type="PROSITE" id="PS00523">
    <property type="entry name" value="SULFATASE_1"/>
    <property type="match status" value="2"/>
</dbReference>
<keyword evidence="6" id="KW-0106">Calcium</keyword>
<feature type="transmembrane region" description="Helical" evidence="7">
    <location>
        <begin position="473"/>
        <end position="495"/>
    </location>
</feature>
<dbReference type="InterPro" id="IPR050738">
    <property type="entry name" value="Sulfatase"/>
</dbReference>
<evidence type="ECO:0000313" key="10">
    <source>
        <dbReference type="Proteomes" id="UP000796761"/>
    </source>
</evidence>
<dbReference type="Gene3D" id="3.30.1120.10">
    <property type="match status" value="2"/>
</dbReference>
<dbReference type="FunFam" id="3.40.720.10:FF:000233">
    <property type="entry name" value="Predicted protein"/>
    <property type="match status" value="2"/>
</dbReference>
<comment type="similarity">
    <text evidence="2">Belongs to the tumor necrosis factor family.</text>
</comment>
<dbReference type="EMBL" id="SWJQ01000090">
    <property type="protein sequence ID" value="TRZ22689.1"/>
    <property type="molecule type" value="Genomic_DNA"/>
</dbReference>
<dbReference type="PANTHER" id="PTHR42693">
    <property type="entry name" value="ARYLSULFATASE FAMILY MEMBER"/>
    <property type="match status" value="1"/>
</dbReference>
<feature type="transmembrane region" description="Helical" evidence="7">
    <location>
        <begin position="444"/>
        <end position="461"/>
    </location>
</feature>
<dbReference type="GO" id="GO:0006955">
    <property type="term" value="P:immune response"/>
    <property type="evidence" value="ECO:0007669"/>
    <property type="project" value="InterPro"/>
</dbReference>
<feature type="transmembrane region" description="Helical" evidence="7">
    <location>
        <begin position="945"/>
        <end position="966"/>
    </location>
</feature>
<dbReference type="InterPro" id="IPR006052">
    <property type="entry name" value="TNF_dom"/>
</dbReference>
<evidence type="ECO:0000256" key="1">
    <source>
        <dbReference type="ARBA" id="ARBA00001913"/>
    </source>
</evidence>
<reference evidence="9" key="1">
    <citation type="submission" date="2019-04" db="EMBL/GenBank/DDBJ databases">
        <title>Genome assembly of Zosterops borbonicus 15179.</title>
        <authorList>
            <person name="Leroy T."/>
            <person name="Anselmetti Y."/>
            <person name="Tilak M.-K."/>
            <person name="Nabholz B."/>
        </authorList>
    </citation>
    <scope>NUCLEOTIDE SEQUENCE</scope>
    <source>
        <strain evidence="9">HGM_15179</strain>
        <tissue evidence="9">Muscle</tissue>
    </source>
</reference>
<evidence type="ECO:0000256" key="6">
    <source>
        <dbReference type="ARBA" id="ARBA00022837"/>
    </source>
</evidence>
<dbReference type="Gene3D" id="2.60.120.40">
    <property type="match status" value="1"/>
</dbReference>
<comment type="cofactor">
    <cofactor evidence="1">
        <name>Ca(2+)</name>
        <dbReference type="ChEBI" id="CHEBI:29108"/>
    </cofactor>
</comment>
<accession>A0A8K1GS11</accession>
<keyword evidence="7" id="KW-0812">Transmembrane</keyword>
<dbReference type="Pfam" id="PF00884">
    <property type="entry name" value="Sulfatase"/>
    <property type="match status" value="2"/>
</dbReference>
<keyword evidence="7" id="KW-1133">Transmembrane helix</keyword>
<keyword evidence="4" id="KW-0479">Metal-binding</keyword>
<keyword evidence="5" id="KW-0378">Hydrolase</keyword>
<dbReference type="Gene3D" id="3.40.720.10">
    <property type="entry name" value="Alkaline Phosphatase, subunit A"/>
    <property type="match status" value="2"/>
</dbReference>